<organism evidence="1">
    <name type="scientific">Cnaphalocrocis medinalis granulovirus</name>
    <dbReference type="NCBI Taxonomy" id="1750712"/>
    <lineage>
        <taxon>Viruses</taxon>
        <taxon>Viruses incertae sedis</taxon>
        <taxon>Naldaviricetes</taxon>
        <taxon>Lefavirales</taxon>
        <taxon>Baculoviridae</taxon>
        <taxon>Betabaculovirus</taxon>
        <taxon>Betabaculovirus cnamedinalis</taxon>
    </lineage>
</organism>
<accession>A0A0X9HZZ3</accession>
<dbReference type="PROSITE" id="PS51257">
    <property type="entry name" value="PROKAR_LIPOPROTEIN"/>
    <property type="match status" value="1"/>
</dbReference>
<reference evidence="1" key="1">
    <citation type="journal article" date="2016" name="PLoS ONE">
        <title>Genome of Cnaphalocrocis medinalis Granulovirus, the First Crambidae-Infecting Betabaculovirus Isolated from Rice Leaffolder to Sequenced.</title>
        <authorList>
            <person name="Han G."/>
            <person name="Xu J."/>
            <person name="Liu Q."/>
            <person name="Li C."/>
            <person name="Xu H."/>
            <person name="Lu Z."/>
        </authorList>
    </citation>
    <scope>NUCLEOTIDE SEQUENCE</scope>
</reference>
<evidence type="ECO:0000313" key="1">
    <source>
        <dbReference type="EMBL" id="ALN41940.1"/>
    </source>
</evidence>
<proteinExistence type="predicted"/>
<dbReference type="EMBL" id="KP658210">
    <property type="protein sequence ID" value="ALN41940.1"/>
    <property type="molecule type" value="Genomic_DNA"/>
</dbReference>
<protein>
    <submittedName>
        <fullName evidence="1">PiraGV ORF7</fullName>
    </submittedName>
</protein>
<name>A0A0X9HZZ3_9BBAC</name>
<sequence length="101" mass="11674">MIKYVHNQIGCTKHAQYVIVWSLISCTVGLPLNKQFIGLLSSRPLTGLVRVKIGWVLIICNHAESQNCMCSVFETTRSLRSLMLLYQFETFCFFTEKKLRQ</sequence>